<dbReference type="GO" id="GO:0016281">
    <property type="term" value="C:eukaryotic translation initiation factor 4F complex"/>
    <property type="evidence" value="ECO:0007669"/>
    <property type="project" value="TreeGrafter"/>
</dbReference>
<evidence type="ECO:0000259" key="16">
    <source>
        <dbReference type="PROSITE" id="PS51366"/>
    </source>
</evidence>
<dbReference type="STRING" id="178035.A0A154NXN8"/>
<evidence type="ECO:0000256" key="7">
    <source>
        <dbReference type="ARBA" id="ARBA00022843"/>
    </source>
</evidence>
<dbReference type="SUPFAM" id="SSF48371">
    <property type="entry name" value="ARM repeat"/>
    <property type="match status" value="3"/>
</dbReference>
<dbReference type="InterPro" id="IPR003891">
    <property type="entry name" value="Initiation_fac_eIF4g_MI"/>
</dbReference>
<dbReference type="InterPro" id="IPR003890">
    <property type="entry name" value="MIF4G-like_typ-3"/>
</dbReference>
<dbReference type="PANTHER" id="PTHR23253">
    <property type="entry name" value="EUKARYOTIC TRANSLATION INITIATION FACTOR 4 GAMMA"/>
    <property type="match status" value="1"/>
</dbReference>
<keyword evidence="9" id="KW-0648">Protein biosynthesis</keyword>
<feature type="compositionally biased region" description="Basic and acidic residues" evidence="14">
    <location>
        <begin position="509"/>
        <end position="525"/>
    </location>
</feature>
<dbReference type="Pfam" id="PF02854">
    <property type="entry name" value="MIF4G"/>
    <property type="match status" value="1"/>
</dbReference>
<evidence type="ECO:0000256" key="9">
    <source>
        <dbReference type="ARBA" id="ARBA00022917"/>
    </source>
</evidence>
<evidence type="ECO:0000256" key="14">
    <source>
        <dbReference type="SAM" id="MobiDB-lite"/>
    </source>
</evidence>
<comment type="similarity">
    <text evidence="1">Belongs to the eukaryotic initiation factor 4G family.</text>
</comment>
<keyword evidence="10" id="KW-0007">Acetylation</keyword>
<feature type="region of interest" description="Disordered" evidence="14">
    <location>
        <begin position="882"/>
        <end position="903"/>
    </location>
</feature>
<evidence type="ECO:0000256" key="6">
    <source>
        <dbReference type="ARBA" id="ARBA00022553"/>
    </source>
</evidence>
<evidence type="ECO:0000256" key="4">
    <source>
        <dbReference type="ARBA" id="ARBA00022499"/>
    </source>
</evidence>
<dbReference type="AlphaFoldDB" id="A0A154NXN8"/>
<comment type="subunit">
    <text evidence="13">Interacts with the serine/threonine protein kinases MKNK1 and MKNK2. Binds EIF4A and EIF3. Interacts with MIF4GD. Interacts with DAZAP2.</text>
</comment>
<feature type="domain" description="W2" evidence="15">
    <location>
        <begin position="705"/>
        <end position="886"/>
    </location>
</feature>
<dbReference type="CDD" id="cd11559">
    <property type="entry name" value="W2_eIF4G1_like"/>
    <property type="match status" value="1"/>
</dbReference>
<dbReference type="Proteomes" id="UP000076502">
    <property type="component" value="Unassembled WGS sequence"/>
</dbReference>
<dbReference type="PANTHER" id="PTHR23253:SF9">
    <property type="entry name" value="EUKARYOTIC TRANSLATION INITIATION FACTOR 4 GAMMA 2"/>
    <property type="match status" value="1"/>
</dbReference>
<dbReference type="GO" id="GO:0006417">
    <property type="term" value="P:regulation of translation"/>
    <property type="evidence" value="ECO:0007669"/>
    <property type="project" value="UniProtKB-KW"/>
</dbReference>
<reference evidence="17 18" key="1">
    <citation type="submission" date="2015-07" db="EMBL/GenBank/DDBJ databases">
        <title>The genome of Dufourea novaeangliae.</title>
        <authorList>
            <person name="Pan H."/>
            <person name="Kapheim K."/>
        </authorList>
    </citation>
    <scope>NUCLEOTIDE SEQUENCE [LARGE SCALE GENOMIC DNA]</scope>
    <source>
        <strain evidence="17">0120121106</strain>
        <tissue evidence="17">Whole body</tissue>
    </source>
</reference>
<keyword evidence="4" id="KW-1017">Isopeptide bond</keyword>
<feature type="region of interest" description="Disordered" evidence="14">
    <location>
        <begin position="304"/>
        <end position="336"/>
    </location>
</feature>
<evidence type="ECO:0000313" key="17">
    <source>
        <dbReference type="EMBL" id="KZC03864.1"/>
    </source>
</evidence>
<keyword evidence="3" id="KW-0678">Repressor</keyword>
<keyword evidence="18" id="KW-1185">Reference proteome</keyword>
<evidence type="ECO:0000256" key="3">
    <source>
        <dbReference type="ARBA" id="ARBA00022491"/>
    </source>
</evidence>
<evidence type="ECO:0000256" key="8">
    <source>
        <dbReference type="ARBA" id="ARBA00022845"/>
    </source>
</evidence>
<dbReference type="FunFam" id="1.25.40.180:FF:000061">
    <property type="entry name" value="Eukaryotic translation initiation factor 4 gamma 2"/>
    <property type="match status" value="1"/>
</dbReference>
<dbReference type="OrthoDB" id="514777at2759"/>
<dbReference type="InterPro" id="IPR016024">
    <property type="entry name" value="ARM-type_fold"/>
</dbReference>
<evidence type="ECO:0000256" key="11">
    <source>
        <dbReference type="ARBA" id="ARBA00037759"/>
    </source>
</evidence>
<keyword evidence="8" id="KW-0810">Translation regulation</keyword>
<accession>A0A154NXN8</accession>
<keyword evidence="2" id="KW-0488">Methylation</keyword>
<dbReference type="Pfam" id="PF02847">
    <property type="entry name" value="MA3"/>
    <property type="match status" value="1"/>
</dbReference>
<organism evidence="17 18">
    <name type="scientific">Dufourea novaeangliae</name>
    <name type="common">Sweat bee</name>
    <dbReference type="NCBI Taxonomy" id="178035"/>
    <lineage>
        <taxon>Eukaryota</taxon>
        <taxon>Metazoa</taxon>
        <taxon>Ecdysozoa</taxon>
        <taxon>Arthropoda</taxon>
        <taxon>Hexapoda</taxon>
        <taxon>Insecta</taxon>
        <taxon>Pterygota</taxon>
        <taxon>Neoptera</taxon>
        <taxon>Endopterygota</taxon>
        <taxon>Hymenoptera</taxon>
        <taxon>Apocrita</taxon>
        <taxon>Aculeata</taxon>
        <taxon>Apoidea</taxon>
        <taxon>Anthophila</taxon>
        <taxon>Halictidae</taxon>
        <taxon>Rophitinae</taxon>
        <taxon>Dufourea</taxon>
    </lineage>
</organism>
<dbReference type="SMART" id="SM00543">
    <property type="entry name" value="MIF4G"/>
    <property type="match status" value="1"/>
</dbReference>
<keyword evidence="5 17" id="KW-0396">Initiation factor</keyword>
<dbReference type="EMBL" id="KQ434772">
    <property type="protein sequence ID" value="KZC03864.1"/>
    <property type="molecule type" value="Genomic_DNA"/>
</dbReference>
<feature type="compositionally biased region" description="Low complexity" evidence="14">
    <location>
        <begin position="365"/>
        <end position="378"/>
    </location>
</feature>
<evidence type="ECO:0000256" key="2">
    <source>
        <dbReference type="ARBA" id="ARBA00022481"/>
    </source>
</evidence>
<evidence type="ECO:0000256" key="5">
    <source>
        <dbReference type="ARBA" id="ARBA00022540"/>
    </source>
</evidence>
<name>A0A154NXN8_DUFNO</name>
<sequence length="903" mass="103557">MADAGLTTRTARKFPSTTDILRKPSETTTVGQYSMPSRDDIRSLSTEQRWIPPSTVRRDALTPESRNDLIFRKVRGILNKLTPEKFAKLSNDLLNVELNSDVILRGVIFLIFEKALDEPKYSSMYAQLCKRLSDEAANFEPRKTLIESQKGQSTFTLLLLNKCKDEFENRSKASEAFENQDELGPEEEERRQVAKRKMLGNIKFIGELGKLGIVSEPILHRCIQQLLEKKRRRGSRGDTAEDIECLCQIMRTCGRILDSDKGRALMDQYFRRMKSLAESSDLPLRIKFMLRDVIELRRDGWVPRKATSTEGPMPINQIRSDNDESSRGNGFHRREDRLGAEFLRKMGRGGLDMDMMGSIPLTSPSFGMPSPFSPNGFSGSSGVGYGRHNQRNQSGYYQNQTRHQNNYQGKHNQQQHNSQQNFNNSSNKEQLRFNKNKMLIGHPEEVSLRPSANSMMFKQTNINPNLPLNSDLFPGRASELPLLRTNTLIHNSPLLHKELPPAIVIKQGPVDKREKARDRKDKGTSREEILKKVNALMDDLVSHMNIQDAITAFQDLKIPERFLRHAVYTLYSNTLDRGDSERELATKMIVELEKADVITMQQIHEGWKELVSNIPEKESTVPCVASHVAFLTAKAITDNSIQLTNLVGVTENGQHHPLFLLTLQQLHKTQGKARLTQIFNESKVNLISQLPEADKTKERLAEILEDRELTFLYPLLKIEGDIWRQLEYDPNPNTLYKWIKEKLEPSHHTDSEFINALMNVLLKYITQETILAPGVDPSNVGKTVVDKEKALLEKYAPLMRSLFIDTESQVTALHALQTFWYSHSCPKGMLLRWFDGLYRLEVIEEDAYFKWKEFVTEAYPGKGKALFEVNGWLTWLDNASTEEESDDHNDDDDNNKNYRMQKL</sequence>
<dbReference type="Pfam" id="PF02020">
    <property type="entry name" value="W2"/>
    <property type="match status" value="1"/>
</dbReference>
<comment type="function">
    <text evidence="11">Appears to play a role in the switch from cap-dependent to IRES-mediated translation during mitosis, apoptosis and viral infection. Cleaved by some caspases and viral proteases.</text>
</comment>
<keyword evidence="7" id="KW-0832">Ubl conjugation</keyword>
<dbReference type="GO" id="GO:0003729">
    <property type="term" value="F:mRNA binding"/>
    <property type="evidence" value="ECO:0007669"/>
    <property type="project" value="TreeGrafter"/>
</dbReference>
<keyword evidence="6" id="KW-0597">Phosphoprotein</keyword>
<dbReference type="GO" id="GO:0003743">
    <property type="term" value="F:translation initiation factor activity"/>
    <property type="evidence" value="ECO:0007669"/>
    <property type="project" value="UniProtKB-KW"/>
</dbReference>
<protein>
    <recommendedName>
        <fullName evidence="12">Eukaryotic translation initiation factor 4 gamma 2</fullName>
    </recommendedName>
</protein>
<dbReference type="PROSITE" id="PS51363">
    <property type="entry name" value="W2"/>
    <property type="match status" value="1"/>
</dbReference>
<feature type="region of interest" description="Disordered" evidence="14">
    <location>
        <begin position="506"/>
        <end position="525"/>
    </location>
</feature>
<feature type="domain" description="MI" evidence="16">
    <location>
        <begin position="528"/>
        <end position="651"/>
    </location>
</feature>
<evidence type="ECO:0000256" key="12">
    <source>
        <dbReference type="ARBA" id="ARBA00040449"/>
    </source>
</evidence>
<dbReference type="SMART" id="SM00515">
    <property type="entry name" value="eIF5C"/>
    <property type="match status" value="1"/>
</dbReference>
<feature type="region of interest" description="Disordered" evidence="14">
    <location>
        <begin position="365"/>
        <end position="393"/>
    </location>
</feature>
<evidence type="ECO:0000259" key="15">
    <source>
        <dbReference type="PROSITE" id="PS51363"/>
    </source>
</evidence>
<feature type="compositionally biased region" description="Acidic residues" evidence="14">
    <location>
        <begin position="882"/>
        <end position="893"/>
    </location>
</feature>
<evidence type="ECO:0000256" key="13">
    <source>
        <dbReference type="ARBA" id="ARBA00046720"/>
    </source>
</evidence>
<gene>
    <name evidence="17" type="ORF">WN55_00043</name>
</gene>
<dbReference type="PROSITE" id="PS51366">
    <property type="entry name" value="MI"/>
    <property type="match status" value="1"/>
</dbReference>
<feature type="compositionally biased region" description="Basic and acidic residues" evidence="14">
    <location>
        <begin position="320"/>
        <end position="336"/>
    </location>
</feature>
<dbReference type="Gene3D" id="1.25.40.180">
    <property type="match status" value="3"/>
</dbReference>
<feature type="region of interest" description="Disordered" evidence="14">
    <location>
        <begin position="25"/>
        <end position="44"/>
    </location>
</feature>
<feature type="compositionally biased region" description="Polar residues" evidence="14">
    <location>
        <begin position="26"/>
        <end position="35"/>
    </location>
</feature>
<evidence type="ECO:0000256" key="10">
    <source>
        <dbReference type="ARBA" id="ARBA00022990"/>
    </source>
</evidence>
<evidence type="ECO:0000313" key="18">
    <source>
        <dbReference type="Proteomes" id="UP000076502"/>
    </source>
</evidence>
<dbReference type="InterPro" id="IPR003307">
    <property type="entry name" value="W2_domain"/>
</dbReference>
<proteinExistence type="inferred from homology"/>
<evidence type="ECO:0000256" key="1">
    <source>
        <dbReference type="ARBA" id="ARBA00005775"/>
    </source>
</evidence>